<reference evidence="3 4" key="1">
    <citation type="submission" date="2018-03" db="EMBL/GenBank/DDBJ databases">
        <title>Alkalicoccus saliphilus sp. nov., isolated from a mineral pool.</title>
        <authorList>
            <person name="Zhao B."/>
        </authorList>
    </citation>
    <scope>NUCLEOTIDE SEQUENCE [LARGE SCALE GENOMIC DNA]</scope>
    <source>
        <strain evidence="3 4">6AG</strain>
    </source>
</reference>
<comment type="caution">
    <text evidence="3">The sequence shown here is derived from an EMBL/GenBank/DDBJ whole genome shotgun (WGS) entry which is preliminary data.</text>
</comment>
<keyword evidence="2" id="KW-0472">Membrane</keyword>
<feature type="region of interest" description="Disordered" evidence="1">
    <location>
        <begin position="1"/>
        <end position="42"/>
    </location>
</feature>
<dbReference type="Proteomes" id="UP000240509">
    <property type="component" value="Unassembled WGS sequence"/>
</dbReference>
<keyword evidence="4" id="KW-1185">Reference proteome</keyword>
<accession>A0A2T4U532</accession>
<protein>
    <recommendedName>
        <fullName evidence="5">5,10-methylene-tetrahydrofolate dehydrogenase</fullName>
    </recommendedName>
</protein>
<organism evidence="3 4">
    <name type="scientific">Alkalicoccus saliphilus</name>
    <dbReference type="NCBI Taxonomy" id="200989"/>
    <lineage>
        <taxon>Bacteria</taxon>
        <taxon>Bacillati</taxon>
        <taxon>Bacillota</taxon>
        <taxon>Bacilli</taxon>
        <taxon>Bacillales</taxon>
        <taxon>Bacillaceae</taxon>
        <taxon>Alkalicoccus</taxon>
    </lineage>
</organism>
<keyword evidence="2" id="KW-1133">Transmembrane helix</keyword>
<evidence type="ECO:0000256" key="2">
    <source>
        <dbReference type="SAM" id="Phobius"/>
    </source>
</evidence>
<evidence type="ECO:0000256" key="1">
    <source>
        <dbReference type="SAM" id="MobiDB-lite"/>
    </source>
</evidence>
<feature type="compositionally biased region" description="Basic and acidic residues" evidence="1">
    <location>
        <begin position="1"/>
        <end position="27"/>
    </location>
</feature>
<proteinExistence type="predicted"/>
<keyword evidence="2" id="KW-0812">Transmembrane</keyword>
<gene>
    <name evidence="3" type="ORF">C6Y45_10725</name>
</gene>
<feature type="transmembrane region" description="Helical" evidence="2">
    <location>
        <begin position="389"/>
        <end position="410"/>
    </location>
</feature>
<evidence type="ECO:0000313" key="3">
    <source>
        <dbReference type="EMBL" id="PTL38513.1"/>
    </source>
</evidence>
<feature type="transmembrane region" description="Helical" evidence="2">
    <location>
        <begin position="271"/>
        <end position="292"/>
    </location>
</feature>
<feature type="transmembrane region" description="Helical" evidence="2">
    <location>
        <begin position="343"/>
        <end position="369"/>
    </location>
</feature>
<name>A0A2T4U532_9BACI</name>
<feature type="region of interest" description="Disordered" evidence="1">
    <location>
        <begin position="168"/>
        <end position="198"/>
    </location>
</feature>
<dbReference type="AlphaFoldDB" id="A0A2T4U532"/>
<sequence>MRDSDSDHKEEAEQSEEEKTTEEKEQEEKEEMPDSESDHTELPTLHVGLIPAPKAASDLSDKLAGELADLLRDYVDDEYSWKVEIVVDSYIGAEENAAKTLQQAQSISDDKNWDYAIAVTDMPLFKDGEFIVAEVEEELALAQISLPALGFAPLLRRVREASLQLVSEMHHGSSEEARDREQERVDNMDPGNDKNMHKIGSRELCKAGPLNRFAPIKRITVNIDRVTVDEEGADTTVRFIASPRANGYMRLTSGMVRANDPYKVVTTFKSVVAVAFATGAYALIFPTVWMLADSYDEIRAATLMVISFTAMTAWIIIAHKLWETRSETNDNKYLIRLHNASTVFTIGFGVAIYYVLLFFCFLFAVFLFIPPDLLESGDGIGRPAGLPYFLYLAWLITSIATVIGAIGAGLEDEETVLKGTYGYRQRLRKEYIQRMKEEADEKK</sequence>
<evidence type="ECO:0008006" key="5">
    <source>
        <dbReference type="Google" id="ProtNLM"/>
    </source>
</evidence>
<dbReference type="EMBL" id="PZJJ01000017">
    <property type="protein sequence ID" value="PTL38513.1"/>
    <property type="molecule type" value="Genomic_DNA"/>
</dbReference>
<evidence type="ECO:0000313" key="4">
    <source>
        <dbReference type="Proteomes" id="UP000240509"/>
    </source>
</evidence>
<feature type="transmembrane region" description="Helical" evidence="2">
    <location>
        <begin position="298"/>
        <end position="322"/>
    </location>
</feature>